<dbReference type="AlphaFoldDB" id="A0A931IZE7"/>
<evidence type="ECO:0000313" key="2">
    <source>
        <dbReference type="Proteomes" id="UP000613266"/>
    </source>
</evidence>
<reference evidence="1" key="1">
    <citation type="submission" date="2020-12" db="EMBL/GenBank/DDBJ databases">
        <title>The genome sequence of Inhella sp. 1Y17.</title>
        <authorList>
            <person name="Liu Y."/>
        </authorList>
    </citation>
    <scope>NUCLEOTIDE SEQUENCE</scope>
    <source>
        <strain evidence="1">1Y17</strain>
    </source>
</reference>
<organism evidence="1 2">
    <name type="scientific">Inhella proteolytica</name>
    <dbReference type="NCBI Taxonomy" id="2795029"/>
    <lineage>
        <taxon>Bacteria</taxon>
        <taxon>Pseudomonadati</taxon>
        <taxon>Pseudomonadota</taxon>
        <taxon>Betaproteobacteria</taxon>
        <taxon>Burkholderiales</taxon>
        <taxon>Sphaerotilaceae</taxon>
        <taxon>Inhella</taxon>
    </lineage>
</organism>
<name>A0A931IZE7_9BURK</name>
<comment type="caution">
    <text evidence="1">The sequence shown here is derived from an EMBL/GenBank/DDBJ whole genome shotgun (WGS) entry which is preliminary data.</text>
</comment>
<proteinExistence type="predicted"/>
<protein>
    <submittedName>
        <fullName evidence="1">Uncharacterized protein</fullName>
    </submittedName>
</protein>
<evidence type="ECO:0000313" key="1">
    <source>
        <dbReference type="EMBL" id="MBH9575546.1"/>
    </source>
</evidence>
<accession>A0A931IZE7</accession>
<sequence length="158" mass="16622">MYWNSFRQSIDRVVVEGQAVRNEYKVCDKGACTGILIGMSAAVDRLAAIGYANSAAIELAAKLPAASPGSEASPCNFTGPDAEKYGQITANDMIEVRIADGRAVMAKHGMYNTGNYSVKWSDGTVDEFSIAGMGSAPIYKRTSAQGNGIAGSACKKPQ</sequence>
<keyword evidence="2" id="KW-1185">Reference proteome</keyword>
<gene>
    <name evidence="1" type="ORF">I7X39_01385</name>
</gene>
<dbReference type="Proteomes" id="UP000613266">
    <property type="component" value="Unassembled WGS sequence"/>
</dbReference>
<dbReference type="EMBL" id="JAEDAK010000001">
    <property type="protein sequence ID" value="MBH9575546.1"/>
    <property type="molecule type" value="Genomic_DNA"/>
</dbReference>